<dbReference type="InterPro" id="IPR017441">
    <property type="entry name" value="Protein_kinase_ATP_BS"/>
</dbReference>
<dbReference type="InterPro" id="IPR050108">
    <property type="entry name" value="CDK"/>
</dbReference>
<evidence type="ECO:0000256" key="14">
    <source>
        <dbReference type="ARBA" id="ARBA00048312"/>
    </source>
</evidence>
<evidence type="ECO:0000256" key="2">
    <source>
        <dbReference type="ARBA" id="ARBA00012411"/>
    </source>
</evidence>
<dbReference type="PANTHER" id="PTHR24056:SF171">
    <property type="entry name" value="CYCLIN-DEPENDENT KINASE 20"/>
    <property type="match status" value="1"/>
</dbReference>
<keyword evidence="7" id="KW-0418">Kinase</keyword>
<evidence type="ECO:0000256" key="9">
    <source>
        <dbReference type="ARBA" id="ARBA00035711"/>
    </source>
</evidence>
<dbReference type="FunFam" id="1.10.510.10:FF:000624">
    <property type="entry name" value="Mitogen-activated protein kinase"/>
    <property type="match status" value="1"/>
</dbReference>
<evidence type="ECO:0000256" key="6">
    <source>
        <dbReference type="ARBA" id="ARBA00022741"/>
    </source>
</evidence>
<comment type="catalytic activity">
    <reaction evidence="12">
        <text>L-threonyl-[protein] + ATP = O-phospho-L-threonyl-[protein] + ADP + H(+)</text>
        <dbReference type="Rhea" id="RHEA:46608"/>
        <dbReference type="Rhea" id="RHEA-COMP:11060"/>
        <dbReference type="Rhea" id="RHEA-COMP:11605"/>
        <dbReference type="ChEBI" id="CHEBI:15378"/>
        <dbReference type="ChEBI" id="CHEBI:30013"/>
        <dbReference type="ChEBI" id="CHEBI:30616"/>
        <dbReference type="ChEBI" id="CHEBI:61977"/>
        <dbReference type="ChEBI" id="CHEBI:456216"/>
        <dbReference type="EC" id="2.7.11.24"/>
    </reaction>
</comment>
<evidence type="ECO:0000256" key="5">
    <source>
        <dbReference type="ARBA" id="ARBA00022679"/>
    </source>
</evidence>
<evidence type="ECO:0000313" key="18">
    <source>
        <dbReference type="Proteomes" id="UP000694382"/>
    </source>
</evidence>
<dbReference type="InterPro" id="IPR011009">
    <property type="entry name" value="Kinase-like_dom_sf"/>
</dbReference>
<evidence type="ECO:0000256" key="10">
    <source>
        <dbReference type="ARBA" id="ARBA00035720"/>
    </source>
</evidence>
<dbReference type="PANTHER" id="PTHR24056">
    <property type="entry name" value="CELL DIVISION PROTEIN KINASE"/>
    <property type="match status" value="1"/>
</dbReference>
<comment type="catalytic activity">
    <reaction evidence="14">
        <text>L-seryl-[protein] + ATP = O-phospho-L-seryl-[protein] + ADP + H(+)</text>
        <dbReference type="Rhea" id="RHEA:17989"/>
        <dbReference type="Rhea" id="RHEA-COMP:9863"/>
        <dbReference type="Rhea" id="RHEA-COMP:11604"/>
        <dbReference type="ChEBI" id="CHEBI:15378"/>
        <dbReference type="ChEBI" id="CHEBI:29999"/>
        <dbReference type="ChEBI" id="CHEBI:30616"/>
        <dbReference type="ChEBI" id="CHEBI:83421"/>
        <dbReference type="ChEBI" id="CHEBI:456216"/>
        <dbReference type="EC" id="2.7.11.24"/>
    </reaction>
</comment>
<accession>A0A8U8CJC7</accession>
<protein>
    <recommendedName>
        <fullName evidence="9">Cyclin-dependent kinase 20</fullName>
        <ecNumber evidence="3">2.7.11.22</ecNumber>
        <ecNumber evidence="2">2.7.11.24</ecNumber>
    </recommendedName>
    <alternativeName>
        <fullName evidence="10">Cell cycle-related kinase</fullName>
    </alternativeName>
    <alternativeName>
        <fullName evidence="11">Cell division protein kinase 20</fullName>
    </alternativeName>
</protein>
<keyword evidence="5" id="KW-0808">Transferase</keyword>
<evidence type="ECO:0000256" key="3">
    <source>
        <dbReference type="ARBA" id="ARBA00012425"/>
    </source>
</evidence>
<dbReference type="GO" id="GO:0004707">
    <property type="term" value="F:MAP kinase activity"/>
    <property type="evidence" value="ECO:0007669"/>
    <property type="project" value="UniProtKB-EC"/>
</dbReference>
<dbReference type="GO" id="GO:0005634">
    <property type="term" value="C:nucleus"/>
    <property type="evidence" value="ECO:0007669"/>
    <property type="project" value="TreeGrafter"/>
</dbReference>
<dbReference type="AlphaFoldDB" id="A0A8U8CJC7"/>
<name>A0A8U8CJC7_GEOPR</name>
<dbReference type="Pfam" id="PF00069">
    <property type="entry name" value="Pkinase"/>
    <property type="match status" value="1"/>
</dbReference>
<dbReference type="FunFam" id="3.30.200.20:FF:000579">
    <property type="entry name" value="cyclin-dependent kinase 20"/>
    <property type="match status" value="1"/>
</dbReference>
<dbReference type="InterPro" id="IPR000719">
    <property type="entry name" value="Prot_kinase_dom"/>
</dbReference>
<keyword evidence="6" id="KW-0547">Nucleotide-binding</keyword>
<feature type="domain" description="Protein kinase" evidence="16">
    <location>
        <begin position="8"/>
        <end position="357"/>
    </location>
</feature>
<dbReference type="GO" id="GO:0004693">
    <property type="term" value="F:cyclin-dependent protein serine/threonine kinase activity"/>
    <property type="evidence" value="ECO:0007669"/>
    <property type="project" value="UniProtKB-EC"/>
</dbReference>
<comment type="similarity">
    <text evidence="1">Belongs to the protein kinase superfamily. CMGC Ser/Thr protein kinase family. MAP kinase subfamily.</text>
</comment>
<dbReference type="PROSITE" id="PS50011">
    <property type="entry name" value="PROTEIN_KINASE_DOM"/>
    <property type="match status" value="1"/>
</dbReference>
<dbReference type="EC" id="2.7.11.24" evidence="2"/>
<dbReference type="GO" id="GO:0005524">
    <property type="term" value="F:ATP binding"/>
    <property type="evidence" value="ECO:0007669"/>
    <property type="project" value="UniProtKB-UniRule"/>
</dbReference>
<dbReference type="PROSITE" id="PS00107">
    <property type="entry name" value="PROTEIN_KINASE_ATP"/>
    <property type="match status" value="1"/>
</dbReference>
<gene>
    <name evidence="17" type="primary">CDK20</name>
</gene>
<dbReference type="SMART" id="SM00220">
    <property type="entry name" value="S_TKc"/>
    <property type="match status" value="1"/>
</dbReference>
<dbReference type="Ensembl" id="ENSCPVT00000028627.1">
    <property type="protein sequence ID" value="ENSCPVP00000025408.1"/>
    <property type="gene ID" value="ENSCPVG00000018091.1"/>
</dbReference>
<keyword evidence="18" id="KW-1185">Reference proteome</keyword>
<evidence type="ECO:0000256" key="12">
    <source>
        <dbReference type="ARBA" id="ARBA00047592"/>
    </source>
</evidence>
<evidence type="ECO:0000256" key="4">
    <source>
        <dbReference type="ARBA" id="ARBA00022527"/>
    </source>
</evidence>
<comment type="catalytic activity">
    <reaction evidence="13">
        <text>L-threonyl-[protein] + ATP = O-phospho-L-threonyl-[protein] + ADP + H(+)</text>
        <dbReference type="Rhea" id="RHEA:46608"/>
        <dbReference type="Rhea" id="RHEA-COMP:11060"/>
        <dbReference type="Rhea" id="RHEA-COMP:11605"/>
        <dbReference type="ChEBI" id="CHEBI:15378"/>
        <dbReference type="ChEBI" id="CHEBI:30013"/>
        <dbReference type="ChEBI" id="CHEBI:30616"/>
        <dbReference type="ChEBI" id="CHEBI:61977"/>
        <dbReference type="ChEBI" id="CHEBI:456216"/>
        <dbReference type="EC" id="2.7.11.22"/>
    </reaction>
</comment>
<keyword evidence="8" id="KW-0067">ATP-binding</keyword>
<dbReference type="Gene3D" id="1.10.510.10">
    <property type="entry name" value="Transferase(Phosphotransferase) domain 1"/>
    <property type="match status" value="1"/>
</dbReference>
<dbReference type="Gene3D" id="3.30.200.20">
    <property type="entry name" value="Phosphorylase Kinase, domain 1"/>
    <property type="match status" value="1"/>
</dbReference>
<comment type="catalytic activity">
    <reaction evidence="15">
        <text>L-seryl-[protein] + ATP = O-phospho-L-seryl-[protein] + ADP + H(+)</text>
        <dbReference type="Rhea" id="RHEA:17989"/>
        <dbReference type="Rhea" id="RHEA-COMP:9863"/>
        <dbReference type="Rhea" id="RHEA-COMP:11604"/>
        <dbReference type="ChEBI" id="CHEBI:15378"/>
        <dbReference type="ChEBI" id="CHEBI:29999"/>
        <dbReference type="ChEBI" id="CHEBI:30616"/>
        <dbReference type="ChEBI" id="CHEBI:83421"/>
        <dbReference type="ChEBI" id="CHEBI:456216"/>
        <dbReference type="EC" id="2.7.11.22"/>
    </reaction>
</comment>
<evidence type="ECO:0000256" key="1">
    <source>
        <dbReference type="ARBA" id="ARBA00008832"/>
    </source>
</evidence>
<evidence type="ECO:0000256" key="13">
    <source>
        <dbReference type="ARBA" id="ARBA00047811"/>
    </source>
</evidence>
<proteinExistence type="inferred from homology"/>
<evidence type="ECO:0000256" key="8">
    <source>
        <dbReference type="ARBA" id="ARBA00022840"/>
    </source>
</evidence>
<reference evidence="17" key="2">
    <citation type="submission" date="2025-09" db="UniProtKB">
        <authorList>
            <consortium name="Ensembl"/>
        </authorList>
    </citation>
    <scope>IDENTIFICATION</scope>
</reference>
<evidence type="ECO:0000259" key="16">
    <source>
        <dbReference type="PROSITE" id="PS50011"/>
    </source>
</evidence>
<dbReference type="Proteomes" id="UP000694382">
    <property type="component" value="Unassembled WGS sequence"/>
</dbReference>
<organism evidence="17 18">
    <name type="scientific">Geospiza parvula</name>
    <name type="common">Small tree-finch</name>
    <name type="synonym">Camarhynchus parvulus</name>
    <dbReference type="NCBI Taxonomy" id="87175"/>
    <lineage>
        <taxon>Eukaryota</taxon>
        <taxon>Metazoa</taxon>
        <taxon>Chordata</taxon>
        <taxon>Craniata</taxon>
        <taxon>Vertebrata</taxon>
        <taxon>Euteleostomi</taxon>
        <taxon>Archelosauria</taxon>
        <taxon>Archosauria</taxon>
        <taxon>Dinosauria</taxon>
        <taxon>Saurischia</taxon>
        <taxon>Theropoda</taxon>
        <taxon>Coelurosauria</taxon>
        <taxon>Aves</taxon>
        <taxon>Neognathae</taxon>
        <taxon>Neoaves</taxon>
        <taxon>Telluraves</taxon>
        <taxon>Australaves</taxon>
        <taxon>Passeriformes</taxon>
        <taxon>Thraupidae</taxon>
        <taxon>Camarhynchus</taxon>
    </lineage>
</organism>
<sequence>MPRGMEQYIVLGRIGEGAHGVVFKAKHRETGELVALKKVPLRRPEEGLPPQTLREIKALREMEAHPHVIRLRAAFAQGPAVVLALELLVGDLGGLLRAAPAPLPPARVRALLAMTLRGLGHVHGQRLVHRVRHPGNGDLKPANLLLDSAGRLKLADFGLARLLGPPSGRPYSHQVATRWYRAPELLYGARHYDEGVDLWAVGCIFGELLTLSPLFPGENDIEQLCCVLRALGTPSPRDWPVLGALGRTGTDWERGTGSTGSTGTDWESGRRTMGGTGGTGVHWDTLVCTGLYWSVLVYAVLRWFILVCTVLYWSVLVYAGALSCVLVYVVPTGRVSCTGLYWCILVSGSLYTNLYWFILACAGLYQSILVCTGFHWAALVHSDPYWFILAHTGPYRSVLAHTGLHWSVLAHTALHWSLLVYTGLCWPIVVYIGPY</sequence>
<evidence type="ECO:0000256" key="7">
    <source>
        <dbReference type="ARBA" id="ARBA00022777"/>
    </source>
</evidence>
<dbReference type="EC" id="2.7.11.22" evidence="3"/>
<keyword evidence="4" id="KW-0723">Serine/threonine-protein kinase</keyword>
<evidence type="ECO:0000256" key="11">
    <source>
        <dbReference type="ARBA" id="ARBA00035723"/>
    </source>
</evidence>
<evidence type="ECO:0000256" key="15">
    <source>
        <dbReference type="ARBA" id="ARBA00048367"/>
    </source>
</evidence>
<reference evidence="17" key="1">
    <citation type="submission" date="2025-08" db="UniProtKB">
        <authorList>
            <consortium name="Ensembl"/>
        </authorList>
    </citation>
    <scope>IDENTIFICATION</scope>
</reference>
<evidence type="ECO:0000313" key="17">
    <source>
        <dbReference type="Ensembl" id="ENSCPVP00000025408.1"/>
    </source>
</evidence>
<dbReference type="SUPFAM" id="SSF56112">
    <property type="entry name" value="Protein kinase-like (PK-like)"/>
    <property type="match status" value="1"/>
</dbReference>